<keyword evidence="5" id="KW-0547">Nucleotide-binding</keyword>
<keyword evidence="7" id="KW-0472">Membrane</keyword>
<dbReference type="RefSeq" id="WP_235056152.1">
    <property type="nucleotide sequence ID" value="NZ_JAKFHA010000024.1"/>
</dbReference>
<evidence type="ECO:0000256" key="7">
    <source>
        <dbReference type="ARBA" id="ARBA00023136"/>
    </source>
</evidence>
<dbReference type="InterPro" id="IPR050388">
    <property type="entry name" value="ABC_Ni/Peptide_Import"/>
</dbReference>
<comment type="subcellular location">
    <subcellularLocation>
        <location evidence="1">Cell membrane</location>
        <topology evidence="1">Peripheral membrane protein</topology>
    </subcellularLocation>
</comment>
<feature type="domain" description="ABC transporter" evidence="9">
    <location>
        <begin position="6"/>
        <end position="260"/>
    </location>
</feature>
<reference evidence="10" key="1">
    <citation type="submission" date="2022-01" db="EMBL/GenBank/DDBJ databases">
        <title>Genome-Based Taxonomic Classification of the Phylum Actinobacteria.</title>
        <authorList>
            <person name="Gao Y."/>
        </authorList>
    </citation>
    <scope>NUCLEOTIDE SEQUENCE</scope>
    <source>
        <strain evidence="10">KLBMP 8922</strain>
    </source>
</reference>
<keyword evidence="4" id="KW-1003">Cell membrane</keyword>
<evidence type="ECO:0000256" key="1">
    <source>
        <dbReference type="ARBA" id="ARBA00004202"/>
    </source>
</evidence>
<feature type="region of interest" description="Disordered" evidence="8">
    <location>
        <begin position="267"/>
        <end position="286"/>
    </location>
</feature>
<dbReference type="InterPro" id="IPR027417">
    <property type="entry name" value="P-loop_NTPase"/>
</dbReference>
<evidence type="ECO:0000256" key="2">
    <source>
        <dbReference type="ARBA" id="ARBA00005417"/>
    </source>
</evidence>
<evidence type="ECO:0000256" key="4">
    <source>
        <dbReference type="ARBA" id="ARBA00022475"/>
    </source>
</evidence>
<keyword evidence="11" id="KW-1185">Reference proteome</keyword>
<dbReference type="AlphaFoldDB" id="A0AA41Q4P8"/>
<dbReference type="SMART" id="SM00382">
    <property type="entry name" value="AAA"/>
    <property type="match status" value="1"/>
</dbReference>
<feature type="region of interest" description="Disordered" evidence="8">
    <location>
        <begin position="326"/>
        <end position="345"/>
    </location>
</feature>
<gene>
    <name evidence="10" type="ORF">LZ495_30410</name>
</gene>
<dbReference type="Gene3D" id="3.40.50.300">
    <property type="entry name" value="P-loop containing nucleotide triphosphate hydrolases"/>
    <property type="match status" value="1"/>
</dbReference>
<evidence type="ECO:0000256" key="5">
    <source>
        <dbReference type="ARBA" id="ARBA00022741"/>
    </source>
</evidence>
<sequence length="369" mass="38805">MIQAPTKTTDLLAVTGLGVAYGDPAAPVRAVVDVDLTVGRGESVGIVGESGSGKSTLLRALLGLHGSGAAVSGGIAVDGVQLAHDPAAMRRVRGGTVSMVFQDPVNAFNPAYTLGSQLGRLVALHRPELGREQRRAHVAAMLDRVGIPAHRTRSHPFEFSQGQLQRCMIAAAFLAGRPALVLADEPTTSLDVTVEAQIVELIRDLRAELGMSMVLVTHNLGLVADLCDRVHVMYAGRFVEHTTIRGLFDSPAHPYTRALLKSAPDLDRVRESRGSRLPTMRGGVPDLAAPPPGCPFAPRCDEHLGEVCDRDLPELLPVPLMPAARTAHGTAPAGQASDTLPRPGDVRARCHRHAASALSGGTAVEGVKA</sequence>
<dbReference type="PROSITE" id="PS50893">
    <property type="entry name" value="ABC_TRANSPORTER_2"/>
    <property type="match status" value="1"/>
</dbReference>
<dbReference type="Pfam" id="PF00005">
    <property type="entry name" value="ABC_tran"/>
    <property type="match status" value="1"/>
</dbReference>
<dbReference type="GO" id="GO:0005886">
    <property type="term" value="C:plasma membrane"/>
    <property type="evidence" value="ECO:0007669"/>
    <property type="project" value="UniProtKB-SubCell"/>
</dbReference>
<dbReference type="GO" id="GO:0015833">
    <property type="term" value="P:peptide transport"/>
    <property type="evidence" value="ECO:0007669"/>
    <property type="project" value="InterPro"/>
</dbReference>
<dbReference type="InterPro" id="IPR003439">
    <property type="entry name" value="ABC_transporter-like_ATP-bd"/>
</dbReference>
<proteinExistence type="inferred from homology"/>
<dbReference type="SUPFAM" id="SSF52540">
    <property type="entry name" value="P-loop containing nucleoside triphosphate hydrolases"/>
    <property type="match status" value="1"/>
</dbReference>
<accession>A0AA41Q4P8</accession>
<dbReference type="GO" id="GO:0005524">
    <property type="term" value="F:ATP binding"/>
    <property type="evidence" value="ECO:0007669"/>
    <property type="project" value="UniProtKB-KW"/>
</dbReference>
<dbReference type="InterPro" id="IPR013563">
    <property type="entry name" value="Oligopep_ABC_C"/>
</dbReference>
<dbReference type="NCBIfam" id="TIGR01727">
    <property type="entry name" value="oligo_HPY"/>
    <property type="match status" value="1"/>
</dbReference>
<protein>
    <submittedName>
        <fullName evidence="10">ABC transporter ATP-binding protein</fullName>
    </submittedName>
</protein>
<dbReference type="Pfam" id="PF08352">
    <property type="entry name" value="oligo_HPY"/>
    <property type="match status" value="1"/>
</dbReference>
<comment type="similarity">
    <text evidence="2">Belongs to the ABC transporter superfamily.</text>
</comment>
<evidence type="ECO:0000313" key="11">
    <source>
        <dbReference type="Proteomes" id="UP001165378"/>
    </source>
</evidence>
<evidence type="ECO:0000256" key="6">
    <source>
        <dbReference type="ARBA" id="ARBA00022840"/>
    </source>
</evidence>
<dbReference type="PANTHER" id="PTHR43297:SF2">
    <property type="entry name" value="DIPEPTIDE TRANSPORT ATP-BINDING PROTEIN DPPD"/>
    <property type="match status" value="1"/>
</dbReference>
<organism evidence="10 11">
    <name type="scientific">Yinghuangia soli</name>
    <dbReference type="NCBI Taxonomy" id="2908204"/>
    <lineage>
        <taxon>Bacteria</taxon>
        <taxon>Bacillati</taxon>
        <taxon>Actinomycetota</taxon>
        <taxon>Actinomycetes</taxon>
        <taxon>Kitasatosporales</taxon>
        <taxon>Streptomycetaceae</taxon>
        <taxon>Yinghuangia</taxon>
    </lineage>
</organism>
<dbReference type="CDD" id="cd03257">
    <property type="entry name" value="ABC_NikE_OppD_transporters"/>
    <property type="match status" value="1"/>
</dbReference>
<name>A0AA41Q4P8_9ACTN</name>
<evidence type="ECO:0000259" key="9">
    <source>
        <dbReference type="PROSITE" id="PS50893"/>
    </source>
</evidence>
<comment type="caution">
    <text evidence="10">The sequence shown here is derived from an EMBL/GenBank/DDBJ whole genome shotgun (WGS) entry which is preliminary data.</text>
</comment>
<dbReference type="InterPro" id="IPR003593">
    <property type="entry name" value="AAA+_ATPase"/>
</dbReference>
<evidence type="ECO:0000256" key="3">
    <source>
        <dbReference type="ARBA" id="ARBA00022448"/>
    </source>
</evidence>
<dbReference type="Proteomes" id="UP001165378">
    <property type="component" value="Unassembled WGS sequence"/>
</dbReference>
<keyword evidence="3" id="KW-0813">Transport</keyword>
<evidence type="ECO:0000256" key="8">
    <source>
        <dbReference type="SAM" id="MobiDB-lite"/>
    </source>
</evidence>
<evidence type="ECO:0000313" key="10">
    <source>
        <dbReference type="EMBL" id="MCF2531503.1"/>
    </source>
</evidence>
<dbReference type="PANTHER" id="PTHR43297">
    <property type="entry name" value="OLIGOPEPTIDE TRANSPORT ATP-BINDING PROTEIN APPD"/>
    <property type="match status" value="1"/>
</dbReference>
<dbReference type="EMBL" id="JAKFHA010000024">
    <property type="protein sequence ID" value="MCF2531503.1"/>
    <property type="molecule type" value="Genomic_DNA"/>
</dbReference>
<keyword evidence="6 10" id="KW-0067">ATP-binding</keyword>
<dbReference type="GO" id="GO:0016887">
    <property type="term" value="F:ATP hydrolysis activity"/>
    <property type="evidence" value="ECO:0007669"/>
    <property type="project" value="InterPro"/>
</dbReference>